<proteinExistence type="predicted"/>
<reference evidence="1 2" key="1">
    <citation type="submission" date="2020-02" db="EMBL/GenBank/DDBJ databases">
        <title>A chromosome-scale genome assembly of the black bullhead catfish (Ameiurus melas).</title>
        <authorList>
            <person name="Wen M."/>
            <person name="Zham M."/>
            <person name="Cabau C."/>
            <person name="Klopp C."/>
            <person name="Donnadieu C."/>
            <person name="Roques C."/>
            <person name="Bouchez O."/>
            <person name="Lampietro C."/>
            <person name="Jouanno E."/>
            <person name="Herpin A."/>
            <person name="Louis A."/>
            <person name="Berthelot C."/>
            <person name="Parey E."/>
            <person name="Roest-Crollius H."/>
            <person name="Braasch I."/>
            <person name="Postlethwait J."/>
            <person name="Robinson-Rechavi M."/>
            <person name="Echchiki A."/>
            <person name="Begum T."/>
            <person name="Montfort J."/>
            <person name="Schartl M."/>
            <person name="Bobe J."/>
            <person name="Guiguen Y."/>
        </authorList>
    </citation>
    <scope>NUCLEOTIDE SEQUENCE [LARGE SCALE GENOMIC DNA]</scope>
    <source>
        <strain evidence="1">M_S1</strain>
        <tissue evidence="1">Blood</tissue>
    </source>
</reference>
<dbReference type="AlphaFoldDB" id="A0A7J6B6U1"/>
<keyword evidence="2" id="KW-1185">Reference proteome</keyword>
<dbReference type="EMBL" id="JAAGNN010000004">
    <property type="protein sequence ID" value="KAF4090167.1"/>
    <property type="molecule type" value="Genomic_DNA"/>
</dbReference>
<sequence length="66" mass="7355">MLQYKLICTQVQHAPSDPLALLNWSHHLSGYKEGMHQNSSVLEGGGGMKFANMSEQLSHWQSSNDV</sequence>
<dbReference type="Proteomes" id="UP000593565">
    <property type="component" value="Unassembled WGS sequence"/>
</dbReference>
<comment type="caution">
    <text evidence="1">The sequence shown here is derived from an EMBL/GenBank/DDBJ whole genome shotgun (WGS) entry which is preliminary data.</text>
</comment>
<protein>
    <submittedName>
        <fullName evidence="1">Uncharacterized protein</fullName>
    </submittedName>
</protein>
<name>A0A7J6B6U1_AMEME</name>
<organism evidence="1 2">
    <name type="scientific">Ameiurus melas</name>
    <name type="common">Black bullhead</name>
    <name type="synonym">Silurus melas</name>
    <dbReference type="NCBI Taxonomy" id="219545"/>
    <lineage>
        <taxon>Eukaryota</taxon>
        <taxon>Metazoa</taxon>
        <taxon>Chordata</taxon>
        <taxon>Craniata</taxon>
        <taxon>Vertebrata</taxon>
        <taxon>Euteleostomi</taxon>
        <taxon>Actinopterygii</taxon>
        <taxon>Neopterygii</taxon>
        <taxon>Teleostei</taxon>
        <taxon>Ostariophysi</taxon>
        <taxon>Siluriformes</taxon>
        <taxon>Ictaluridae</taxon>
        <taxon>Ameiurus</taxon>
    </lineage>
</organism>
<accession>A0A7J6B6U1</accession>
<evidence type="ECO:0000313" key="2">
    <source>
        <dbReference type="Proteomes" id="UP000593565"/>
    </source>
</evidence>
<gene>
    <name evidence="1" type="ORF">AMELA_G00048940</name>
</gene>
<evidence type="ECO:0000313" key="1">
    <source>
        <dbReference type="EMBL" id="KAF4090167.1"/>
    </source>
</evidence>